<dbReference type="RefSeq" id="WP_072878241.1">
    <property type="nucleotide sequence ID" value="NZ_FQVT01000003.1"/>
</dbReference>
<sequence>MESILLHPGYFGPISQFIALVNADHVFFENEDNYQKQTYRNRMYIYDSNGKLLLNIPIKHRSAITGETKKAGKHQLYKEVKIENDFDWQTQHWRALKASYQTSPFFEFYEDELYPLYHKKFTHLLDFNYHCLDFIAEALQIDLNFNKTSEYIRHPEDKKDLRFLINAKSKREFYFEKYTQVFEEKHGFLTNLSILDLLFSEGPNTLSFLEKQEF</sequence>
<accession>A0A1M5FMP1</accession>
<dbReference type="Pfam" id="PF08889">
    <property type="entry name" value="WbqC"/>
    <property type="match status" value="1"/>
</dbReference>
<name>A0A1M5FMP1_SALEC</name>
<dbReference type="OrthoDB" id="1523452at2"/>
<dbReference type="InterPro" id="IPR014985">
    <property type="entry name" value="WbqC"/>
</dbReference>
<organism evidence="1 2">
    <name type="scientific">Salegentibacter echinorum</name>
    <dbReference type="NCBI Taxonomy" id="1073325"/>
    <lineage>
        <taxon>Bacteria</taxon>
        <taxon>Pseudomonadati</taxon>
        <taxon>Bacteroidota</taxon>
        <taxon>Flavobacteriia</taxon>
        <taxon>Flavobacteriales</taxon>
        <taxon>Flavobacteriaceae</taxon>
        <taxon>Salegentibacter</taxon>
    </lineage>
</organism>
<reference evidence="2" key="1">
    <citation type="submission" date="2016-11" db="EMBL/GenBank/DDBJ databases">
        <authorList>
            <person name="Varghese N."/>
            <person name="Submissions S."/>
        </authorList>
    </citation>
    <scope>NUCLEOTIDE SEQUENCE [LARGE SCALE GENOMIC DNA]</scope>
    <source>
        <strain evidence="2">DSM 24579</strain>
    </source>
</reference>
<evidence type="ECO:0000313" key="1">
    <source>
        <dbReference type="EMBL" id="SHF92790.1"/>
    </source>
</evidence>
<dbReference type="Proteomes" id="UP000183945">
    <property type="component" value="Unassembled WGS sequence"/>
</dbReference>
<protein>
    <submittedName>
        <fullName evidence="1">WbqC-like protein family protein</fullName>
    </submittedName>
</protein>
<proteinExistence type="predicted"/>
<dbReference type="EMBL" id="FQVT01000003">
    <property type="protein sequence ID" value="SHF92790.1"/>
    <property type="molecule type" value="Genomic_DNA"/>
</dbReference>
<evidence type="ECO:0000313" key="2">
    <source>
        <dbReference type="Proteomes" id="UP000183945"/>
    </source>
</evidence>
<dbReference type="STRING" id="1073325.SAMN05444483_103263"/>
<keyword evidence="2" id="KW-1185">Reference proteome</keyword>
<dbReference type="AlphaFoldDB" id="A0A1M5FMP1"/>
<gene>
    <name evidence="1" type="ORF">SAMN05444483_103263</name>
</gene>